<dbReference type="OrthoDB" id="6184213at2"/>
<dbReference type="NCBIfam" id="TIGR04022">
    <property type="entry name" value="sulfur_SfnB"/>
    <property type="match status" value="1"/>
</dbReference>
<evidence type="ECO:0000256" key="2">
    <source>
        <dbReference type="ARBA" id="ARBA00023002"/>
    </source>
</evidence>
<accession>A0A3S3T328</accession>
<feature type="domain" description="Acyl-CoA dehydrogenase C-terminal" evidence="6">
    <location>
        <begin position="247"/>
        <end position="380"/>
    </location>
</feature>
<comment type="similarity">
    <text evidence="3">Belongs to the HpaH/HsaA monooxygenase family.</text>
</comment>
<comment type="caution">
    <text evidence="7">The sequence shown here is derived from an EMBL/GenBank/DDBJ whole genome shotgun (WGS) entry which is preliminary data.</text>
</comment>
<dbReference type="InterPro" id="IPR036250">
    <property type="entry name" value="AcylCo_DH-like_C"/>
</dbReference>
<dbReference type="EMBL" id="SBIP01000001">
    <property type="protein sequence ID" value="RWX80967.1"/>
    <property type="molecule type" value="Genomic_DNA"/>
</dbReference>
<dbReference type="InterPro" id="IPR006091">
    <property type="entry name" value="Acyl-CoA_Oxase/DH_mid-dom"/>
</dbReference>
<feature type="domain" description="Acyl-CoA oxidase/dehydrogenase middle" evidence="4">
    <location>
        <begin position="142"/>
        <end position="220"/>
    </location>
</feature>
<dbReference type="GO" id="GO:0033539">
    <property type="term" value="P:fatty acid beta-oxidation using acyl-CoA dehydrogenase"/>
    <property type="evidence" value="ECO:0007669"/>
    <property type="project" value="TreeGrafter"/>
</dbReference>
<dbReference type="AlphaFoldDB" id="A0A3S3T328"/>
<dbReference type="InterPro" id="IPR050741">
    <property type="entry name" value="Acyl-CoA_dehydrogenase"/>
</dbReference>
<sequence length="405" mass="43726">MSRVVRLAGSIKPVAAYLATEDEALSAAKALSMQIAEGASLRDRERILPHHEMELVAQSGLLGITVPSDYGGTDISNPFLAEVIAILSEGDSSIGQIPQNHFYILEVLRLGGTEEQKRYFFSRALAGEHFANALAETGTKAAGEIETRLVPDGAGYRITGRKYYSTGALFCDWVAIFALDPQNRMVMAIVPRNSQGMTIVDDWAGFGQRTTASGTVTIDNIYVTADCVIGHDQVFERPATLGSLGQLLHAAVDLGIARAAFADMVQFVRTRSRGHRHLGIENASDDPLTIARTGSLAVKIEAASAMLERAGRKIDMAQVSPSMEAAAEASLAVAATKVLTTEAAIETTNALFELAGTSSTDEKLNLDRHWRNARTHTVHDPVRWKHYALGDFYLNGKMPPPSGIF</sequence>
<dbReference type="PANTHER" id="PTHR48083">
    <property type="entry name" value="MEDIUM-CHAIN SPECIFIC ACYL-COA DEHYDROGENASE, MITOCHONDRIAL-RELATED"/>
    <property type="match status" value="1"/>
</dbReference>
<keyword evidence="8" id="KW-1185">Reference proteome</keyword>
<dbReference type="Pfam" id="PF02771">
    <property type="entry name" value="Acyl-CoA_dh_N"/>
    <property type="match status" value="1"/>
</dbReference>
<evidence type="ECO:0000259" key="4">
    <source>
        <dbReference type="Pfam" id="PF02770"/>
    </source>
</evidence>
<dbReference type="Gene3D" id="1.10.540.10">
    <property type="entry name" value="Acyl-CoA dehydrogenase/oxidase, N-terminal domain"/>
    <property type="match status" value="1"/>
</dbReference>
<dbReference type="PIRSF" id="PIRSF016578">
    <property type="entry name" value="HsaA"/>
    <property type="match status" value="1"/>
</dbReference>
<evidence type="ECO:0000259" key="6">
    <source>
        <dbReference type="Pfam" id="PF08028"/>
    </source>
</evidence>
<evidence type="ECO:0000259" key="5">
    <source>
        <dbReference type="Pfam" id="PF02771"/>
    </source>
</evidence>
<reference evidence="7 8" key="1">
    <citation type="submission" date="2019-01" db="EMBL/GenBank/DDBJ databases">
        <title>The draft genome of Rhizobium sp. 24NR.</title>
        <authorList>
            <person name="Liu L."/>
            <person name="Liang L."/>
            <person name="Shi S."/>
            <person name="Xu L."/>
            <person name="Wang X."/>
            <person name="Li L."/>
            <person name="Zhang X."/>
        </authorList>
    </citation>
    <scope>NUCLEOTIDE SEQUENCE [LARGE SCALE GENOMIC DNA]</scope>
    <source>
        <strain evidence="7 8">24NR</strain>
    </source>
</reference>
<dbReference type="SUPFAM" id="SSF56645">
    <property type="entry name" value="Acyl-CoA dehydrogenase NM domain-like"/>
    <property type="match status" value="1"/>
</dbReference>
<name>A0A3S3T328_9HYPH</name>
<dbReference type="InterPro" id="IPR046373">
    <property type="entry name" value="Acyl-CoA_Oxase/DH_mid-dom_sf"/>
</dbReference>
<dbReference type="InterPro" id="IPR013107">
    <property type="entry name" value="Acyl-CoA_DH_C"/>
</dbReference>
<dbReference type="EC" id="1.-.-.-" evidence="7"/>
<dbReference type="GO" id="GO:0003995">
    <property type="term" value="F:acyl-CoA dehydrogenase activity"/>
    <property type="evidence" value="ECO:0007669"/>
    <property type="project" value="TreeGrafter"/>
</dbReference>
<dbReference type="Gene3D" id="1.20.140.10">
    <property type="entry name" value="Butyryl-CoA Dehydrogenase, subunit A, domain 3"/>
    <property type="match status" value="1"/>
</dbReference>
<evidence type="ECO:0000256" key="3">
    <source>
        <dbReference type="ARBA" id="ARBA00049661"/>
    </source>
</evidence>
<gene>
    <name evidence="7" type="ORF">EPK99_01105</name>
</gene>
<dbReference type="Proteomes" id="UP000287687">
    <property type="component" value="Unassembled WGS sequence"/>
</dbReference>
<dbReference type="GO" id="GO:0050660">
    <property type="term" value="F:flavin adenine dinucleotide binding"/>
    <property type="evidence" value="ECO:0007669"/>
    <property type="project" value="InterPro"/>
</dbReference>
<dbReference type="Pfam" id="PF08028">
    <property type="entry name" value="Acyl-CoA_dh_2"/>
    <property type="match status" value="1"/>
</dbReference>
<dbReference type="GO" id="GO:0016712">
    <property type="term" value="F:oxidoreductase activity, acting on paired donors, with incorporation or reduction of molecular oxygen, reduced flavin or flavoprotein as one donor, and incorporation of one atom of oxygen"/>
    <property type="evidence" value="ECO:0007669"/>
    <property type="project" value="TreeGrafter"/>
</dbReference>
<dbReference type="InterPro" id="IPR037069">
    <property type="entry name" value="AcylCoA_DH/ox_N_sf"/>
</dbReference>
<dbReference type="GO" id="GO:0005737">
    <property type="term" value="C:cytoplasm"/>
    <property type="evidence" value="ECO:0007669"/>
    <property type="project" value="TreeGrafter"/>
</dbReference>
<dbReference type="PANTHER" id="PTHR48083:SF19">
    <property type="entry name" value="FLAVIN-DEPENDENT MONOOXYGENASE, OXYGENASE SUBUNIT HSAA"/>
    <property type="match status" value="1"/>
</dbReference>
<dbReference type="Pfam" id="PF02770">
    <property type="entry name" value="Acyl-CoA_dh_M"/>
    <property type="match status" value="1"/>
</dbReference>
<keyword evidence="2 7" id="KW-0560">Oxidoreductase</keyword>
<dbReference type="RefSeq" id="WP_128440794.1">
    <property type="nucleotide sequence ID" value="NZ_SBIP01000001.1"/>
</dbReference>
<protein>
    <submittedName>
        <fullName evidence="7">SfnB family sulfur acquisition oxidoreductase</fullName>
        <ecNumber evidence="7">1.-.-.-</ecNumber>
    </submittedName>
</protein>
<evidence type="ECO:0000313" key="8">
    <source>
        <dbReference type="Proteomes" id="UP000287687"/>
    </source>
</evidence>
<keyword evidence="1" id="KW-0285">Flavoprotein</keyword>
<dbReference type="Gene3D" id="2.40.110.10">
    <property type="entry name" value="Butyryl-CoA Dehydrogenase, subunit A, domain 2"/>
    <property type="match status" value="1"/>
</dbReference>
<dbReference type="InterPro" id="IPR023922">
    <property type="entry name" value="S04_starv_induced_SfnB"/>
</dbReference>
<evidence type="ECO:0000313" key="7">
    <source>
        <dbReference type="EMBL" id="RWX80967.1"/>
    </source>
</evidence>
<organism evidence="7 8">
    <name type="scientific">Neorhizobium lilium</name>
    <dbReference type="NCBI Taxonomy" id="2503024"/>
    <lineage>
        <taxon>Bacteria</taxon>
        <taxon>Pseudomonadati</taxon>
        <taxon>Pseudomonadota</taxon>
        <taxon>Alphaproteobacteria</taxon>
        <taxon>Hyphomicrobiales</taxon>
        <taxon>Rhizobiaceae</taxon>
        <taxon>Rhizobium/Agrobacterium group</taxon>
        <taxon>Neorhizobium</taxon>
    </lineage>
</organism>
<dbReference type="InterPro" id="IPR013786">
    <property type="entry name" value="AcylCoA_DH/ox_N"/>
</dbReference>
<proteinExistence type="inferred from homology"/>
<evidence type="ECO:0000256" key="1">
    <source>
        <dbReference type="ARBA" id="ARBA00022630"/>
    </source>
</evidence>
<dbReference type="SUPFAM" id="SSF47203">
    <property type="entry name" value="Acyl-CoA dehydrogenase C-terminal domain-like"/>
    <property type="match status" value="1"/>
</dbReference>
<feature type="domain" description="Acyl-CoA dehydrogenase/oxidase N-terminal" evidence="5">
    <location>
        <begin position="28"/>
        <end position="128"/>
    </location>
</feature>
<dbReference type="InterPro" id="IPR009100">
    <property type="entry name" value="AcylCoA_DH/oxidase_NM_dom_sf"/>
</dbReference>